<comment type="subcellular location">
    <subcellularLocation>
        <location evidence="2 9">Cytoplasm</location>
    </subcellularLocation>
</comment>
<dbReference type="AlphaFoldDB" id="D7DAM9"/>
<comment type="similarity">
    <text evidence="6 9">Belongs to the PTH2 family.</text>
</comment>
<keyword evidence="4 9" id="KW-0963">Cytoplasm</keyword>
<evidence type="ECO:0000256" key="7">
    <source>
        <dbReference type="ARBA" id="ARBA00048707"/>
    </source>
</evidence>
<evidence type="ECO:0000256" key="5">
    <source>
        <dbReference type="ARBA" id="ARBA00022801"/>
    </source>
</evidence>
<evidence type="ECO:0000256" key="8">
    <source>
        <dbReference type="ARBA" id="ARBA00050038"/>
    </source>
</evidence>
<dbReference type="KEGG" id="shc:Shell_0077"/>
<comment type="function">
    <text evidence="1 9">The natural substrate for this enzyme may be peptidyl-tRNAs which drop off the ribosome during protein synthesis.</text>
</comment>
<evidence type="ECO:0000256" key="6">
    <source>
        <dbReference type="ARBA" id="ARBA00038050"/>
    </source>
</evidence>
<evidence type="ECO:0000256" key="9">
    <source>
        <dbReference type="HAMAP-Rule" id="MF_00628"/>
    </source>
</evidence>
<dbReference type="CDD" id="cd02430">
    <property type="entry name" value="PTH2"/>
    <property type="match status" value="1"/>
</dbReference>
<dbReference type="NCBIfam" id="TIGR00283">
    <property type="entry name" value="arch_pth2"/>
    <property type="match status" value="1"/>
</dbReference>
<evidence type="ECO:0000256" key="4">
    <source>
        <dbReference type="ARBA" id="ARBA00022490"/>
    </source>
</evidence>
<evidence type="ECO:0000313" key="11">
    <source>
        <dbReference type="Proteomes" id="UP000002573"/>
    </source>
</evidence>
<dbReference type="SUPFAM" id="SSF102462">
    <property type="entry name" value="Peptidyl-tRNA hydrolase II"/>
    <property type="match status" value="1"/>
</dbReference>
<evidence type="ECO:0000256" key="3">
    <source>
        <dbReference type="ARBA" id="ARBA00013260"/>
    </source>
</evidence>
<dbReference type="Pfam" id="PF01981">
    <property type="entry name" value="PTH2"/>
    <property type="match status" value="1"/>
</dbReference>
<gene>
    <name evidence="9" type="primary">pth</name>
    <name evidence="10" type="ordered locus">Shell_0077</name>
</gene>
<evidence type="ECO:0000256" key="1">
    <source>
        <dbReference type="ARBA" id="ARBA00003043"/>
    </source>
</evidence>
<keyword evidence="5 9" id="KW-0378">Hydrolase</keyword>
<dbReference type="HAMAP" id="MF_00628">
    <property type="entry name" value="Pept_tRNA_hydro_arch"/>
    <property type="match status" value="1"/>
</dbReference>
<dbReference type="GO" id="GO:0006412">
    <property type="term" value="P:translation"/>
    <property type="evidence" value="ECO:0007669"/>
    <property type="project" value="UniProtKB-UniRule"/>
</dbReference>
<accession>D7DAM9</accession>
<dbReference type="GO" id="GO:0004045">
    <property type="term" value="F:peptidyl-tRNA hydrolase activity"/>
    <property type="evidence" value="ECO:0007669"/>
    <property type="project" value="UniProtKB-UniRule"/>
</dbReference>
<dbReference type="FunFam" id="3.40.1490.10:FF:000001">
    <property type="entry name" value="Peptidyl-tRNA hydrolase 2"/>
    <property type="match status" value="1"/>
</dbReference>
<dbReference type="eggNOG" id="arCOG04228">
    <property type="taxonomic scope" value="Archaea"/>
</dbReference>
<dbReference type="InterPro" id="IPR034759">
    <property type="entry name" value="Pept_tRNA_hydro_arch"/>
</dbReference>
<dbReference type="HOGENOM" id="CLU_073661_2_2_2"/>
<dbReference type="PANTHER" id="PTHR12649">
    <property type="entry name" value="PEPTIDYL-TRNA HYDROLASE 2"/>
    <property type="match status" value="1"/>
</dbReference>
<dbReference type="Gene3D" id="3.40.1490.10">
    <property type="entry name" value="Bit1"/>
    <property type="match status" value="1"/>
</dbReference>
<dbReference type="Proteomes" id="UP000002573">
    <property type="component" value="Chromosome"/>
</dbReference>
<dbReference type="InterPro" id="IPR023476">
    <property type="entry name" value="Pep_tRNA_hydro_II_dom_sf"/>
</dbReference>
<comment type="catalytic activity">
    <reaction evidence="7 9">
        <text>an N-acyl-L-alpha-aminoacyl-tRNA + H2O = an N-acyl-L-amino acid + a tRNA + H(+)</text>
        <dbReference type="Rhea" id="RHEA:54448"/>
        <dbReference type="Rhea" id="RHEA-COMP:10123"/>
        <dbReference type="Rhea" id="RHEA-COMP:13883"/>
        <dbReference type="ChEBI" id="CHEBI:15377"/>
        <dbReference type="ChEBI" id="CHEBI:15378"/>
        <dbReference type="ChEBI" id="CHEBI:59874"/>
        <dbReference type="ChEBI" id="CHEBI:78442"/>
        <dbReference type="ChEBI" id="CHEBI:138191"/>
        <dbReference type="EC" id="3.1.1.29"/>
    </reaction>
</comment>
<evidence type="ECO:0000313" key="10">
    <source>
        <dbReference type="EMBL" id="ADI31226.1"/>
    </source>
</evidence>
<reference evidence="10 11" key="2">
    <citation type="journal article" date="2011" name="Stand. Genomic Sci.">
        <title>Complete genome sequence of Staphylothermus hellenicus P8.</title>
        <authorList>
            <person name="Anderson I."/>
            <person name="Wirth R."/>
            <person name="Lucas S."/>
            <person name="Copeland A."/>
            <person name="Lapidus A."/>
            <person name="Cheng J.F."/>
            <person name="Goodwin L."/>
            <person name="Pitluck S."/>
            <person name="Davenport K."/>
            <person name="Detter J.C."/>
            <person name="Han C."/>
            <person name="Tapia R."/>
            <person name="Land M."/>
            <person name="Hauser L."/>
            <person name="Pati A."/>
            <person name="Mikhailova N."/>
            <person name="Woyke T."/>
            <person name="Klenk H.P."/>
            <person name="Kyrpides N."/>
            <person name="Ivanova N."/>
        </authorList>
    </citation>
    <scope>NUCLEOTIDE SEQUENCE [LARGE SCALE GENOMIC DNA]</scope>
    <source>
        <strain evidence="11">DSM 12710 / JCM 10830 / BK20S6-10-b1 / P8</strain>
    </source>
</reference>
<dbReference type="EC" id="3.1.1.29" evidence="3 9"/>
<dbReference type="EMBL" id="CP002051">
    <property type="protein sequence ID" value="ADI31226.1"/>
    <property type="molecule type" value="Genomic_DNA"/>
</dbReference>
<sequence length="121" mass="13401">MLKNMEYKQVIIVRTDIKISKGKLAVQVAHAAVSAAFEAYKKKREWFLEWWATGQKKIVVKGGDEKDLLKYAEIAKKKDLPVAIIKDAGLTELPPNTLTAVGIGPGPSRKIDEITGDLKLL</sequence>
<dbReference type="PANTHER" id="PTHR12649:SF11">
    <property type="entry name" value="PEPTIDYL-TRNA HYDROLASE 2, MITOCHONDRIAL"/>
    <property type="match status" value="1"/>
</dbReference>
<reference evidence="11" key="1">
    <citation type="submission" date="2010-05" db="EMBL/GenBank/DDBJ databases">
        <title>Complete sequence of Staphylothermus hellenicus DSM 12710.</title>
        <authorList>
            <consortium name="US DOE Joint Genome Institute"/>
            <person name="Lucas S."/>
            <person name="Copeland A."/>
            <person name="Lapidus A."/>
            <person name="Cheng J.-F."/>
            <person name="Bruce D."/>
            <person name="Goodwin L."/>
            <person name="Pitluck S."/>
            <person name="Davenport K."/>
            <person name="Detter J.C."/>
            <person name="Han C."/>
            <person name="Tapia R."/>
            <person name="Larimer F."/>
            <person name="Land M."/>
            <person name="Hauser L."/>
            <person name="Kyrpides N."/>
            <person name="Mikhailova N."/>
            <person name="Anderson I.J."/>
            <person name="Woyke T."/>
        </authorList>
    </citation>
    <scope>NUCLEOTIDE SEQUENCE [LARGE SCALE GENOMIC DNA]</scope>
    <source>
        <strain evidence="11">DSM 12710 / JCM 10830 / BK20S6-10-b1 / P8</strain>
    </source>
</reference>
<protein>
    <recommendedName>
        <fullName evidence="8 9">Peptidyl-tRNA hydrolase</fullName>
        <shortName evidence="9">PTH</shortName>
        <ecNumber evidence="3 9">3.1.1.29</ecNumber>
    </recommendedName>
</protein>
<dbReference type="InterPro" id="IPR002833">
    <property type="entry name" value="PTH2"/>
</dbReference>
<dbReference type="GO" id="GO:0005829">
    <property type="term" value="C:cytosol"/>
    <property type="evidence" value="ECO:0007669"/>
    <property type="project" value="TreeGrafter"/>
</dbReference>
<proteinExistence type="inferred from homology"/>
<keyword evidence="11" id="KW-1185">Reference proteome</keyword>
<evidence type="ECO:0000256" key="2">
    <source>
        <dbReference type="ARBA" id="ARBA00004496"/>
    </source>
</evidence>
<dbReference type="NCBIfam" id="NF003314">
    <property type="entry name" value="PRK04322.1"/>
    <property type="match status" value="1"/>
</dbReference>
<organism evidence="10 11">
    <name type="scientific">Staphylothermus hellenicus (strain DSM 12710 / JCM 10830 / BK20S6-10-b1 / P8)</name>
    <dbReference type="NCBI Taxonomy" id="591019"/>
    <lineage>
        <taxon>Archaea</taxon>
        <taxon>Thermoproteota</taxon>
        <taxon>Thermoprotei</taxon>
        <taxon>Desulfurococcales</taxon>
        <taxon>Desulfurococcaceae</taxon>
        <taxon>Staphylothermus</taxon>
    </lineage>
</organism>
<dbReference type="STRING" id="591019.Shell_0077"/>
<name>D7DAM9_STAHD</name>